<organism evidence="1">
    <name type="scientific">Ligilactobacillus ruminis</name>
    <dbReference type="NCBI Taxonomy" id="1623"/>
    <lineage>
        <taxon>Bacteria</taxon>
        <taxon>Bacillati</taxon>
        <taxon>Bacillota</taxon>
        <taxon>Bacilli</taxon>
        <taxon>Lactobacillales</taxon>
        <taxon>Lactobacillaceae</taxon>
        <taxon>Ligilactobacillus</taxon>
    </lineage>
</organism>
<evidence type="ECO:0000313" key="1">
    <source>
        <dbReference type="EMBL" id="MSA67793.1"/>
    </source>
</evidence>
<name>A0A6A8GPN5_9LACO</name>
<reference evidence="1" key="1">
    <citation type="journal article" date="2019" name="Nat. Med.">
        <title>A library of human gut bacterial isolates paired with longitudinal multiomics data enables mechanistic microbiome research.</title>
        <authorList>
            <person name="Poyet M."/>
            <person name="Groussin M."/>
            <person name="Gibbons S.M."/>
            <person name="Avila-Pacheco J."/>
            <person name="Jiang X."/>
            <person name="Kearney S.M."/>
            <person name="Perrotta A.R."/>
            <person name="Berdy B."/>
            <person name="Zhao S."/>
            <person name="Lieberman T.D."/>
            <person name="Swanson P.K."/>
            <person name="Smith M."/>
            <person name="Roesemann S."/>
            <person name="Alexander J.E."/>
            <person name="Rich S.A."/>
            <person name="Livny J."/>
            <person name="Vlamakis H."/>
            <person name="Clish C."/>
            <person name="Bullock K."/>
            <person name="Deik A."/>
            <person name="Scott J."/>
            <person name="Pierce K.A."/>
            <person name="Xavier R.J."/>
            <person name="Alm E.J."/>
        </authorList>
    </citation>
    <scope>NUCLEOTIDE SEQUENCE</scope>
    <source>
        <strain evidence="1">BIOML-A18</strain>
    </source>
</reference>
<protein>
    <submittedName>
        <fullName evidence="1">Uncharacterized protein</fullName>
    </submittedName>
</protein>
<accession>A0A6A8GPN5</accession>
<dbReference type="RefSeq" id="WP_154236514.1">
    <property type="nucleotide sequence ID" value="NZ_JAQCXN010000005.1"/>
</dbReference>
<sequence length="96" mass="11142">MARPLKFRKKDYLWIRGKYPAFYNLLKNTSHPVGDEIYVEVADQGAYDIIFDGTAYVLMDEVTDDGELTKDGLRFEEAWDYADREGELIGTKQKLI</sequence>
<dbReference type="AlphaFoldDB" id="A0A6A8GPN5"/>
<comment type="caution">
    <text evidence="1">The sequence shown here is derived from an EMBL/GenBank/DDBJ whole genome shotgun (WGS) entry which is preliminary data.</text>
</comment>
<proteinExistence type="predicted"/>
<gene>
    <name evidence="1" type="ORF">GKC89_01395</name>
</gene>
<dbReference type="EMBL" id="WKOD01000002">
    <property type="protein sequence ID" value="MSA67793.1"/>
    <property type="molecule type" value="Genomic_DNA"/>
</dbReference>